<gene>
    <name evidence="1" type="ORF">C1C98_29120</name>
</gene>
<reference evidence="1 2" key="1">
    <citation type="submission" date="2018-01" db="EMBL/GenBank/DDBJ databases">
        <title>Tropical forage species Digitaria eriantha prevents oxidative stress under low temperature conditions by the incorporation of polyhydroxybutyrate-producing endophytic bacteria.</title>
        <authorList>
            <person name="Stritzler M."/>
            <person name="Ayub N."/>
        </authorList>
    </citation>
    <scope>NUCLEOTIDE SEQUENCE [LARGE SCALE GENOMIC DNA]</scope>
    <source>
        <strain evidence="1 2">FR1</strain>
    </source>
</reference>
<dbReference type="SUPFAM" id="SSF52540">
    <property type="entry name" value="P-loop containing nucleoside triphosphate hydrolases"/>
    <property type="match status" value="1"/>
</dbReference>
<accession>A0ABM6R862</accession>
<dbReference type="Proteomes" id="UP000235315">
    <property type="component" value="Chromosome"/>
</dbReference>
<dbReference type="RefSeq" id="WP_014340596.1">
    <property type="nucleotide sequence ID" value="NC_016830.1"/>
</dbReference>
<sequence>MSKHPGFVFRRPDLARNIVDGLAGAGIQDYTSGLFLAAPRRTGKSTFLREDLIPECKTRGWLAVYVDLWANKEKDPADLIASAIAGALVPYEKGIRKLAKSMGIDKLSFLRTLSWDFSQPQLPEGATLTQALELLHRAAGKTVVLVIDEAQHALTTEAGVNAMFGLKAARDQLNQGREGDTSGLRLVFTGSNRDKLAHLVLSRNQPFYGSSITPFPLLGKAFTQAYTAHLNAHLAQTNQFNADDLDQAFELVGRRPEMLRSVIGEIALELGEASQLGDLLRNSAEMLRAGVWTEFESAWNALTVPQRAVLQVMAERSQNNEPFAPFTDSTLEAVGKALRTMGSEVVPGTQTIQSCIDALREKELVWKSNRGGYALEDKAFADWLKGYRQQQNRS</sequence>
<evidence type="ECO:0000313" key="1">
    <source>
        <dbReference type="EMBL" id="AUO49213.1"/>
    </source>
</evidence>
<name>A0ABM6R862_PSEO1</name>
<evidence type="ECO:0000313" key="2">
    <source>
        <dbReference type="Proteomes" id="UP000235315"/>
    </source>
</evidence>
<organism evidence="1 2">
    <name type="scientific">Pseudomonas ogarae (strain DSM 112162 / CECT 30235 / F113)</name>
    <dbReference type="NCBI Taxonomy" id="1114970"/>
    <lineage>
        <taxon>Bacteria</taxon>
        <taxon>Pseudomonadati</taxon>
        <taxon>Pseudomonadota</taxon>
        <taxon>Gammaproteobacteria</taxon>
        <taxon>Pseudomonadales</taxon>
        <taxon>Pseudomonadaceae</taxon>
        <taxon>Pseudomonas</taxon>
    </lineage>
</organism>
<dbReference type="PANTHER" id="PTHR34301">
    <property type="entry name" value="DNA-BINDING PROTEIN-RELATED"/>
    <property type="match status" value="1"/>
</dbReference>
<dbReference type="Gene3D" id="3.40.50.300">
    <property type="entry name" value="P-loop containing nucleotide triphosphate hydrolases"/>
    <property type="match status" value="1"/>
</dbReference>
<dbReference type="PANTHER" id="PTHR34301:SF8">
    <property type="entry name" value="ATPASE DOMAIN-CONTAINING PROTEIN"/>
    <property type="match status" value="1"/>
</dbReference>
<dbReference type="EMBL" id="CP025738">
    <property type="protein sequence ID" value="AUO49213.1"/>
    <property type="molecule type" value="Genomic_DNA"/>
</dbReference>
<protein>
    <recommendedName>
        <fullName evidence="3">AAA+ ATPase domain-containing protein</fullName>
    </recommendedName>
</protein>
<dbReference type="InterPro" id="IPR027417">
    <property type="entry name" value="P-loop_NTPase"/>
</dbReference>
<evidence type="ECO:0008006" key="3">
    <source>
        <dbReference type="Google" id="ProtNLM"/>
    </source>
</evidence>
<keyword evidence="2" id="KW-1185">Reference proteome</keyword>
<proteinExistence type="predicted"/>